<dbReference type="Proteomes" id="UP000324222">
    <property type="component" value="Unassembled WGS sequence"/>
</dbReference>
<organism evidence="2 3">
    <name type="scientific">Portunus trituberculatus</name>
    <name type="common">Swimming crab</name>
    <name type="synonym">Neptunus trituberculatus</name>
    <dbReference type="NCBI Taxonomy" id="210409"/>
    <lineage>
        <taxon>Eukaryota</taxon>
        <taxon>Metazoa</taxon>
        <taxon>Ecdysozoa</taxon>
        <taxon>Arthropoda</taxon>
        <taxon>Crustacea</taxon>
        <taxon>Multicrustacea</taxon>
        <taxon>Malacostraca</taxon>
        <taxon>Eumalacostraca</taxon>
        <taxon>Eucarida</taxon>
        <taxon>Decapoda</taxon>
        <taxon>Pleocyemata</taxon>
        <taxon>Brachyura</taxon>
        <taxon>Eubrachyura</taxon>
        <taxon>Portunoidea</taxon>
        <taxon>Portunidae</taxon>
        <taxon>Portuninae</taxon>
        <taxon>Portunus</taxon>
    </lineage>
</organism>
<accession>A0A5B7FZ25</accession>
<gene>
    <name evidence="2" type="ORF">E2C01_044446</name>
</gene>
<protein>
    <submittedName>
        <fullName evidence="2">Uncharacterized protein</fullName>
    </submittedName>
</protein>
<comment type="caution">
    <text evidence="2">The sequence shown here is derived from an EMBL/GenBank/DDBJ whole genome shotgun (WGS) entry which is preliminary data.</text>
</comment>
<dbReference type="EMBL" id="VSRR010009622">
    <property type="protein sequence ID" value="MPC50617.1"/>
    <property type="molecule type" value="Genomic_DNA"/>
</dbReference>
<evidence type="ECO:0000256" key="1">
    <source>
        <dbReference type="SAM" id="MobiDB-lite"/>
    </source>
</evidence>
<dbReference type="AlphaFoldDB" id="A0A5B7FZ25"/>
<keyword evidence="3" id="KW-1185">Reference proteome</keyword>
<evidence type="ECO:0000313" key="2">
    <source>
        <dbReference type="EMBL" id="MPC50617.1"/>
    </source>
</evidence>
<sequence length="218" mass="23613">MQPSNRYFQLQTILPMNSEGRPRREGKREKTGKEGKGGVVVPEGLGLCGATRHQRPASPRRWQAAAAAAGEETQLFTLGLEGTQPGEGGRLGGKLGPASHLWVPEALTSLDLNRDKNGAEGRVIIAGNVSVLLLGSHTRPRERSGCGLGLGDHRPSRRVPRLRTPQTPPPERPHVPPLALQRGKTALTRHTLVALLTPKLVILHATEPPRHTRAMCSW</sequence>
<feature type="region of interest" description="Disordered" evidence="1">
    <location>
        <begin position="142"/>
        <end position="177"/>
    </location>
</feature>
<proteinExistence type="predicted"/>
<evidence type="ECO:0000313" key="3">
    <source>
        <dbReference type="Proteomes" id="UP000324222"/>
    </source>
</evidence>
<reference evidence="2 3" key="1">
    <citation type="submission" date="2019-05" db="EMBL/GenBank/DDBJ databases">
        <title>Another draft genome of Portunus trituberculatus and its Hox gene families provides insights of decapod evolution.</title>
        <authorList>
            <person name="Jeong J.-H."/>
            <person name="Song I."/>
            <person name="Kim S."/>
            <person name="Choi T."/>
            <person name="Kim D."/>
            <person name="Ryu S."/>
            <person name="Kim W."/>
        </authorList>
    </citation>
    <scope>NUCLEOTIDE SEQUENCE [LARGE SCALE GENOMIC DNA]</scope>
    <source>
        <tissue evidence="2">Muscle</tissue>
    </source>
</reference>
<name>A0A5B7FZ25_PORTR</name>
<feature type="region of interest" description="Disordered" evidence="1">
    <location>
        <begin position="14"/>
        <end position="44"/>
    </location>
</feature>
<feature type="compositionally biased region" description="Basic and acidic residues" evidence="1">
    <location>
        <begin position="20"/>
        <end position="36"/>
    </location>
</feature>